<keyword evidence="3 4" id="KW-0648">Protein biosynthesis</keyword>
<dbReference type="GO" id="GO:0003743">
    <property type="term" value="F:translation initiation factor activity"/>
    <property type="evidence" value="ECO:0007669"/>
    <property type="project" value="UniProtKB-UniRule"/>
</dbReference>
<dbReference type="Gene3D" id="3.10.20.80">
    <property type="entry name" value="Translation initiation factor 3 (IF-3), N-terminal domain"/>
    <property type="match status" value="1"/>
</dbReference>
<dbReference type="InterPro" id="IPR019814">
    <property type="entry name" value="Translation_initiation_fac_3_N"/>
</dbReference>
<dbReference type="FunFam" id="3.30.110.10:FF:000001">
    <property type="entry name" value="Translation initiation factor IF-3"/>
    <property type="match status" value="1"/>
</dbReference>
<protein>
    <recommendedName>
        <fullName evidence="4 5">Translation initiation factor IF-3</fullName>
    </recommendedName>
</protein>
<keyword evidence="4" id="KW-0963">Cytoplasm</keyword>
<dbReference type="InterPro" id="IPR036787">
    <property type="entry name" value="T_IF-3_N_sf"/>
</dbReference>
<dbReference type="Proteomes" id="UP000199666">
    <property type="component" value="Unassembled WGS sequence"/>
</dbReference>
<evidence type="ECO:0000259" key="7">
    <source>
        <dbReference type="Pfam" id="PF00707"/>
    </source>
</evidence>
<dbReference type="GO" id="GO:0032790">
    <property type="term" value="P:ribosome disassembly"/>
    <property type="evidence" value="ECO:0007669"/>
    <property type="project" value="TreeGrafter"/>
</dbReference>
<evidence type="ECO:0000259" key="8">
    <source>
        <dbReference type="Pfam" id="PF05198"/>
    </source>
</evidence>
<dbReference type="Pfam" id="PF00707">
    <property type="entry name" value="IF3_C"/>
    <property type="match status" value="1"/>
</dbReference>
<dbReference type="Pfam" id="PF05198">
    <property type="entry name" value="IF3_N"/>
    <property type="match status" value="1"/>
</dbReference>
<comment type="similarity">
    <text evidence="1 4 6">Belongs to the IF-3 family.</text>
</comment>
<dbReference type="RefSeq" id="WP_090994473.1">
    <property type="nucleotide sequence ID" value="NZ_FOPP01000007.1"/>
</dbReference>
<gene>
    <name evidence="4" type="primary">infC</name>
    <name evidence="9" type="ORF">SAMN04489864_10714</name>
</gene>
<dbReference type="InterPro" id="IPR019815">
    <property type="entry name" value="Translation_initiation_fac_3_C"/>
</dbReference>
<dbReference type="SUPFAM" id="SSF54364">
    <property type="entry name" value="Translation initiation factor IF3, N-terminal domain"/>
    <property type="match status" value="1"/>
</dbReference>
<sequence length="189" mass="21608">MALKKAGFNRGLRMPFKKKEPEHKINHFITSSEVRVSGENIEPGIYPLAKAIELAETQSLDLVEIAPKAIPPVCRIIDYSKFLYEQKKKQKEIKANAKQTVIKDIRFGPNTDDHDFQFKLKHASSFLESGEKVRAFVHFKGRSIVYKDRGEILLLKFAQALEEIGKVELLPKLEGKRMFLTLAPKTTKK</sequence>
<evidence type="ECO:0000313" key="10">
    <source>
        <dbReference type="Proteomes" id="UP000199666"/>
    </source>
</evidence>
<evidence type="ECO:0000256" key="4">
    <source>
        <dbReference type="HAMAP-Rule" id="MF_00080"/>
    </source>
</evidence>
<dbReference type="OrthoDB" id="9806014at2"/>
<evidence type="ECO:0000256" key="5">
    <source>
        <dbReference type="NCBIfam" id="TIGR00168"/>
    </source>
</evidence>
<dbReference type="PANTHER" id="PTHR10938">
    <property type="entry name" value="TRANSLATION INITIATION FACTOR IF-3"/>
    <property type="match status" value="1"/>
</dbReference>
<dbReference type="Gene3D" id="3.30.110.10">
    <property type="entry name" value="Translation initiation factor 3 (IF-3), C-terminal domain"/>
    <property type="match status" value="1"/>
</dbReference>
<evidence type="ECO:0000256" key="6">
    <source>
        <dbReference type="RuleBase" id="RU000646"/>
    </source>
</evidence>
<dbReference type="GO" id="GO:0016020">
    <property type="term" value="C:membrane"/>
    <property type="evidence" value="ECO:0007669"/>
    <property type="project" value="TreeGrafter"/>
</dbReference>
<keyword evidence="10" id="KW-1185">Reference proteome</keyword>
<evidence type="ECO:0000256" key="2">
    <source>
        <dbReference type="ARBA" id="ARBA00022540"/>
    </source>
</evidence>
<reference evidence="9 10" key="1">
    <citation type="submission" date="2016-10" db="EMBL/GenBank/DDBJ databases">
        <authorList>
            <person name="de Groot N.N."/>
        </authorList>
    </citation>
    <scope>NUCLEOTIDE SEQUENCE [LARGE SCALE GENOMIC DNA]</scope>
    <source>
        <strain evidence="9 10">DSM 18684</strain>
    </source>
</reference>
<evidence type="ECO:0000313" key="9">
    <source>
        <dbReference type="EMBL" id="SFH23437.1"/>
    </source>
</evidence>
<dbReference type="GO" id="GO:0005829">
    <property type="term" value="C:cytosol"/>
    <property type="evidence" value="ECO:0007669"/>
    <property type="project" value="TreeGrafter"/>
</dbReference>
<organism evidence="9 10">
    <name type="scientific">Pedobacter insulae</name>
    <dbReference type="NCBI Taxonomy" id="414048"/>
    <lineage>
        <taxon>Bacteria</taxon>
        <taxon>Pseudomonadati</taxon>
        <taxon>Bacteroidota</taxon>
        <taxon>Sphingobacteriia</taxon>
        <taxon>Sphingobacteriales</taxon>
        <taxon>Sphingobacteriaceae</taxon>
        <taxon>Pedobacter</taxon>
    </lineage>
</organism>
<dbReference type="GO" id="GO:0043022">
    <property type="term" value="F:ribosome binding"/>
    <property type="evidence" value="ECO:0007669"/>
    <property type="project" value="TreeGrafter"/>
</dbReference>
<dbReference type="PANTHER" id="PTHR10938:SF0">
    <property type="entry name" value="TRANSLATION INITIATION FACTOR IF-3, MITOCHONDRIAL"/>
    <property type="match status" value="1"/>
</dbReference>
<keyword evidence="2 4" id="KW-0396">Initiation factor</keyword>
<feature type="domain" description="Translation initiation factor 3 C-terminal" evidence="7">
    <location>
        <begin position="101"/>
        <end position="185"/>
    </location>
</feature>
<dbReference type="InterPro" id="IPR036788">
    <property type="entry name" value="T_IF-3_C_sf"/>
</dbReference>
<proteinExistence type="inferred from homology"/>
<evidence type="ECO:0000256" key="1">
    <source>
        <dbReference type="ARBA" id="ARBA00005439"/>
    </source>
</evidence>
<comment type="subunit">
    <text evidence="4 6">Monomer.</text>
</comment>
<evidence type="ECO:0000256" key="3">
    <source>
        <dbReference type="ARBA" id="ARBA00022917"/>
    </source>
</evidence>
<name>A0A1I2YDM4_9SPHI</name>
<comment type="subcellular location">
    <subcellularLocation>
        <location evidence="4 6">Cytoplasm</location>
    </subcellularLocation>
</comment>
<dbReference type="InterPro" id="IPR019813">
    <property type="entry name" value="Translation_initiation_fac3_CS"/>
</dbReference>
<dbReference type="PROSITE" id="PS00938">
    <property type="entry name" value="IF3"/>
    <property type="match status" value="1"/>
</dbReference>
<dbReference type="AlphaFoldDB" id="A0A1I2YDM4"/>
<feature type="domain" description="Translation initiation factor 3 N-terminal" evidence="8">
    <location>
        <begin position="25"/>
        <end position="92"/>
    </location>
</feature>
<dbReference type="NCBIfam" id="TIGR00168">
    <property type="entry name" value="infC"/>
    <property type="match status" value="1"/>
</dbReference>
<accession>A0A1I2YDM4</accession>
<dbReference type="HAMAP" id="MF_00080">
    <property type="entry name" value="IF_3"/>
    <property type="match status" value="1"/>
</dbReference>
<comment type="function">
    <text evidence="4 6">IF-3 binds to the 30S ribosomal subunit and shifts the equilibrium between 70S ribosomes and their 50S and 30S subunits in favor of the free subunits, thus enhancing the availability of 30S subunits on which protein synthesis initiation begins.</text>
</comment>
<dbReference type="InterPro" id="IPR001288">
    <property type="entry name" value="Translation_initiation_fac_3"/>
</dbReference>
<dbReference type="SUPFAM" id="SSF55200">
    <property type="entry name" value="Translation initiation factor IF3, C-terminal domain"/>
    <property type="match status" value="1"/>
</dbReference>
<dbReference type="STRING" id="414048.SAMN04489864_10714"/>
<dbReference type="EMBL" id="FOPP01000007">
    <property type="protein sequence ID" value="SFH23437.1"/>
    <property type="molecule type" value="Genomic_DNA"/>
</dbReference>